<protein>
    <submittedName>
        <fullName evidence="1">Uncharacterized protein</fullName>
    </submittedName>
</protein>
<name>A0ABD1YVY9_9MARC</name>
<evidence type="ECO:0000313" key="1">
    <source>
        <dbReference type="EMBL" id="KAL2634940.1"/>
    </source>
</evidence>
<reference evidence="1 2" key="1">
    <citation type="submission" date="2024-09" db="EMBL/GenBank/DDBJ databases">
        <title>Chromosome-scale assembly of Riccia fluitans.</title>
        <authorList>
            <person name="Paukszto L."/>
            <person name="Sawicki J."/>
            <person name="Karawczyk K."/>
            <person name="Piernik-Szablinska J."/>
            <person name="Szczecinska M."/>
            <person name="Mazdziarz M."/>
        </authorList>
    </citation>
    <scope>NUCLEOTIDE SEQUENCE [LARGE SCALE GENOMIC DNA]</scope>
    <source>
        <strain evidence="1">Rf_01</strain>
        <tissue evidence="1">Aerial parts of the thallus</tissue>
    </source>
</reference>
<evidence type="ECO:0000313" key="2">
    <source>
        <dbReference type="Proteomes" id="UP001605036"/>
    </source>
</evidence>
<gene>
    <name evidence="1" type="ORF">R1flu_006419</name>
</gene>
<dbReference type="AlphaFoldDB" id="A0ABD1YVY9"/>
<proteinExistence type="predicted"/>
<dbReference type="EMBL" id="JBHFFA010000003">
    <property type="protein sequence ID" value="KAL2634940.1"/>
    <property type="molecule type" value="Genomic_DNA"/>
</dbReference>
<comment type="caution">
    <text evidence="1">The sequence shown here is derived from an EMBL/GenBank/DDBJ whole genome shotgun (WGS) entry which is preliminary data.</text>
</comment>
<accession>A0ABD1YVY9</accession>
<keyword evidence="2" id="KW-1185">Reference proteome</keyword>
<dbReference type="Proteomes" id="UP001605036">
    <property type="component" value="Unassembled WGS sequence"/>
</dbReference>
<sequence length="81" mass="9769">MKAKSLKKKKRKKNLDRHKIGLVRLRATINAIIPHAWMKWFVLNVEEKKNYQYYYTPGTNKGVSRFCKQVYKLGKRAYKEH</sequence>
<organism evidence="1 2">
    <name type="scientific">Riccia fluitans</name>
    <dbReference type="NCBI Taxonomy" id="41844"/>
    <lineage>
        <taxon>Eukaryota</taxon>
        <taxon>Viridiplantae</taxon>
        <taxon>Streptophyta</taxon>
        <taxon>Embryophyta</taxon>
        <taxon>Marchantiophyta</taxon>
        <taxon>Marchantiopsida</taxon>
        <taxon>Marchantiidae</taxon>
        <taxon>Marchantiales</taxon>
        <taxon>Ricciaceae</taxon>
        <taxon>Riccia</taxon>
    </lineage>
</organism>